<keyword evidence="2" id="KW-0812">Transmembrane</keyword>
<dbReference type="RefSeq" id="XP_028038416.1">
    <property type="nucleotide sequence ID" value="XM_028182615.1"/>
</dbReference>
<feature type="transmembrane region" description="Helical" evidence="2">
    <location>
        <begin position="12"/>
        <end position="29"/>
    </location>
</feature>
<feature type="region of interest" description="Disordered" evidence="1">
    <location>
        <begin position="42"/>
        <end position="108"/>
    </location>
</feature>
<sequence>MLVKKEPEELMAQTVVLYGSILLLLVYLMKFLKNVAMRSYGVPDSRREPACEPATCPHVTSRHAREERNTEERNERKPKRQRRRRHHKHSIDAWPHLEPCHSQDDYYD</sequence>
<feature type="compositionally biased region" description="Basic residues" evidence="1">
    <location>
        <begin position="76"/>
        <end position="89"/>
    </location>
</feature>
<protein>
    <submittedName>
        <fullName evidence="4">Uncharacterized protein LOC114249151</fullName>
    </submittedName>
</protein>
<evidence type="ECO:0000313" key="3">
    <source>
        <dbReference type="Proteomes" id="UP000504629"/>
    </source>
</evidence>
<feature type="compositionally biased region" description="Basic and acidic residues" evidence="1">
    <location>
        <begin position="63"/>
        <end position="75"/>
    </location>
</feature>
<feature type="compositionally biased region" description="Basic and acidic residues" evidence="1">
    <location>
        <begin position="98"/>
        <end position="108"/>
    </location>
</feature>
<dbReference type="AlphaFoldDB" id="A0A6J2K7Z3"/>
<organism evidence="3 4">
    <name type="scientific">Bombyx mandarina</name>
    <name type="common">Wild silk moth</name>
    <name type="synonym">Wild silkworm</name>
    <dbReference type="NCBI Taxonomy" id="7092"/>
    <lineage>
        <taxon>Eukaryota</taxon>
        <taxon>Metazoa</taxon>
        <taxon>Ecdysozoa</taxon>
        <taxon>Arthropoda</taxon>
        <taxon>Hexapoda</taxon>
        <taxon>Insecta</taxon>
        <taxon>Pterygota</taxon>
        <taxon>Neoptera</taxon>
        <taxon>Endopterygota</taxon>
        <taxon>Lepidoptera</taxon>
        <taxon>Glossata</taxon>
        <taxon>Ditrysia</taxon>
        <taxon>Bombycoidea</taxon>
        <taxon>Bombycidae</taxon>
        <taxon>Bombycinae</taxon>
        <taxon>Bombyx</taxon>
    </lineage>
</organism>
<evidence type="ECO:0000313" key="4">
    <source>
        <dbReference type="RefSeq" id="XP_028038416.1"/>
    </source>
</evidence>
<name>A0A6J2K7Z3_BOMMA</name>
<evidence type="ECO:0000256" key="2">
    <source>
        <dbReference type="SAM" id="Phobius"/>
    </source>
</evidence>
<gene>
    <name evidence="4" type="primary">LOC114249151</name>
</gene>
<evidence type="ECO:0000256" key="1">
    <source>
        <dbReference type="SAM" id="MobiDB-lite"/>
    </source>
</evidence>
<dbReference type="KEGG" id="bman:114249151"/>
<keyword evidence="2" id="KW-1133">Transmembrane helix</keyword>
<reference evidence="4" key="1">
    <citation type="submission" date="2025-08" db="UniProtKB">
        <authorList>
            <consortium name="RefSeq"/>
        </authorList>
    </citation>
    <scope>IDENTIFICATION</scope>
    <source>
        <tissue evidence="4">Silk gland</tissue>
    </source>
</reference>
<dbReference type="Proteomes" id="UP000504629">
    <property type="component" value="Unplaced"/>
</dbReference>
<keyword evidence="2" id="KW-0472">Membrane</keyword>
<keyword evidence="3" id="KW-1185">Reference proteome</keyword>
<dbReference type="GeneID" id="114249151"/>
<proteinExistence type="predicted"/>
<accession>A0A6J2K7Z3</accession>